<dbReference type="EMBL" id="CP096983">
    <property type="protein sequence ID" value="URZ11501.1"/>
    <property type="molecule type" value="Genomic_DNA"/>
</dbReference>
<protein>
    <submittedName>
        <fullName evidence="1">Uncharacterized protein</fullName>
    </submittedName>
</protein>
<keyword evidence="2" id="KW-1185">Reference proteome</keyword>
<accession>A0A1S8L0I8</accession>
<dbReference type="AlphaFoldDB" id="A0A1S8L0I8"/>
<sequence>MIKSIEGLGFKGEYLKMIFFMESVFNMNVAKMGSEETMLGWINKNLENAKERTEGLTDREKFIIAFTVLQTKLVE</sequence>
<dbReference type="Proteomes" id="UP000190951">
    <property type="component" value="Chromosome"/>
</dbReference>
<organism evidence="1 2">
    <name type="scientific">Clostridium felsineum</name>
    <dbReference type="NCBI Taxonomy" id="36839"/>
    <lineage>
        <taxon>Bacteria</taxon>
        <taxon>Bacillati</taxon>
        <taxon>Bacillota</taxon>
        <taxon>Clostridia</taxon>
        <taxon>Eubacteriales</taxon>
        <taxon>Clostridiaceae</taxon>
        <taxon>Clostridium</taxon>
    </lineage>
</organism>
<dbReference type="KEGG" id="crw:CROST_022180"/>
<name>A0A1S8L0I8_9CLOT</name>
<dbReference type="STRING" id="84029.CROST_35760"/>
<evidence type="ECO:0000313" key="1">
    <source>
        <dbReference type="EMBL" id="URZ11501.1"/>
    </source>
</evidence>
<reference evidence="1 2" key="1">
    <citation type="submission" date="2022-04" db="EMBL/GenBank/DDBJ databases">
        <title>Genome sequence of C. roseum typestrain.</title>
        <authorList>
            <person name="Poehlein A."/>
            <person name="Schoch T."/>
            <person name="Duerre P."/>
            <person name="Daniel R."/>
        </authorList>
    </citation>
    <scope>NUCLEOTIDE SEQUENCE [LARGE SCALE GENOMIC DNA]</scope>
    <source>
        <strain evidence="1 2">DSM 7320</strain>
    </source>
</reference>
<proteinExistence type="predicted"/>
<evidence type="ECO:0000313" key="2">
    <source>
        <dbReference type="Proteomes" id="UP000190951"/>
    </source>
</evidence>
<dbReference type="RefSeq" id="WP_077832809.1">
    <property type="nucleotide sequence ID" value="NZ_CP096983.1"/>
</dbReference>
<gene>
    <name evidence="1" type="ORF">CROST_022180</name>
</gene>